<reference evidence="1 2" key="1">
    <citation type="submission" date="2020-08" db="EMBL/GenBank/DDBJ databases">
        <authorList>
            <person name="Koutsovoulos G."/>
            <person name="Danchin GJ E."/>
        </authorList>
    </citation>
    <scope>NUCLEOTIDE SEQUENCE [LARGE SCALE GENOMIC DNA]</scope>
</reference>
<accession>A0A6V7UWY2</accession>
<organism evidence="1 2">
    <name type="scientific">Meloidogyne enterolobii</name>
    <name type="common">Root-knot nematode worm</name>
    <name type="synonym">Meloidogyne mayaguensis</name>
    <dbReference type="NCBI Taxonomy" id="390850"/>
    <lineage>
        <taxon>Eukaryota</taxon>
        <taxon>Metazoa</taxon>
        <taxon>Ecdysozoa</taxon>
        <taxon>Nematoda</taxon>
        <taxon>Chromadorea</taxon>
        <taxon>Rhabditida</taxon>
        <taxon>Tylenchina</taxon>
        <taxon>Tylenchomorpha</taxon>
        <taxon>Tylenchoidea</taxon>
        <taxon>Meloidogynidae</taxon>
        <taxon>Meloidogyninae</taxon>
        <taxon>Meloidogyne</taxon>
    </lineage>
</organism>
<proteinExistence type="predicted"/>
<comment type="caution">
    <text evidence="1">The sequence shown here is derived from an EMBL/GenBank/DDBJ whole genome shotgun (WGS) entry which is preliminary data.</text>
</comment>
<gene>
    <name evidence="1" type="ORF">MENT_LOCUS18278</name>
</gene>
<sequence>MRSKNRKENWRKQQPVSLVVKEKGRKVRASPYITERGLWCLNIGARQKQPYI</sequence>
<dbReference type="EMBL" id="CAJEWN010000123">
    <property type="protein sequence ID" value="CAD2166996.1"/>
    <property type="molecule type" value="Genomic_DNA"/>
</dbReference>
<dbReference type="Proteomes" id="UP000580250">
    <property type="component" value="Unassembled WGS sequence"/>
</dbReference>
<protein>
    <submittedName>
        <fullName evidence="1">Uncharacterized protein</fullName>
    </submittedName>
</protein>
<dbReference type="AlphaFoldDB" id="A0A6V7UWY2"/>
<evidence type="ECO:0000313" key="1">
    <source>
        <dbReference type="EMBL" id="CAD2166996.1"/>
    </source>
</evidence>
<name>A0A6V7UWY2_MELEN</name>
<evidence type="ECO:0000313" key="2">
    <source>
        <dbReference type="Proteomes" id="UP000580250"/>
    </source>
</evidence>